<keyword evidence="1" id="KW-1133">Transmembrane helix</keyword>
<dbReference type="AlphaFoldDB" id="A0A0R0C6U7"/>
<comment type="caution">
    <text evidence="2">The sequence shown here is derived from an EMBL/GenBank/DDBJ whole genome shotgun (WGS) entry which is preliminary data.</text>
</comment>
<protein>
    <recommendedName>
        <fullName evidence="4">Transmembrane protein</fullName>
    </recommendedName>
</protein>
<accession>A0A0R0C6U7</accession>
<gene>
    <name evidence="2" type="ORF">ABB25_00930</name>
</gene>
<dbReference type="EMBL" id="LDJH01000002">
    <property type="protein sequence ID" value="KRG60792.1"/>
    <property type="molecule type" value="Genomic_DNA"/>
</dbReference>
<evidence type="ECO:0000313" key="3">
    <source>
        <dbReference type="Proteomes" id="UP000051254"/>
    </source>
</evidence>
<dbReference type="PATRIC" id="fig|266128.3.peg.1252"/>
<reference evidence="2 3" key="1">
    <citation type="submission" date="2015-05" db="EMBL/GenBank/DDBJ databases">
        <title>Genome sequencing and analysis of members of genus Stenotrophomonas.</title>
        <authorList>
            <person name="Patil P.P."/>
            <person name="Midha S."/>
            <person name="Patil P.B."/>
        </authorList>
    </citation>
    <scope>NUCLEOTIDE SEQUENCE [LARGE SCALE GENOMIC DNA]</scope>
    <source>
        <strain evidence="2 3">DSM 17805</strain>
    </source>
</reference>
<keyword evidence="1" id="KW-0472">Membrane</keyword>
<keyword evidence="3" id="KW-1185">Reference proteome</keyword>
<sequence length="116" mass="11939">MRLDNAKFLGELGAFKGDVLTALSGIKSDVTSGIAGVRADNAKEQVTATRWQVGLIAAVILASASTIATVVLRTKPTAPQQVVMPQASMQQPAPIVIQLPASQAAPPATPQADPPK</sequence>
<organism evidence="2 3">
    <name type="scientific">Stenotrophomonas koreensis</name>
    <dbReference type="NCBI Taxonomy" id="266128"/>
    <lineage>
        <taxon>Bacteria</taxon>
        <taxon>Pseudomonadati</taxon>
        <taxon>Pseudomonadota</taxon>
        <taxon>Gammaproteobacteria</taxon>
        <taxon>Lysobacterales</taxon>
        <taxon>Lysobacteraceae</taxon>
        <taxon>Stenotrophomonas</taxon>
    </lineage>
</organism>
<evidence type="ECO:0000256" key="1">
    <source>
        <dbReference type="SAM" id="Phobius"/>
    </source>
</evidence>
<evidence type="ECO:0008006" key="4">
    <source>
        <dbReference type="Google" id="ProtNLM"/>
    </source>
</evidence>
<evidence type="ECO:0000313" key="2">
    <source>
        <dbReference type="EMBL" id="KRG60792.1"/>
    </source>
</evidence>
<dbReference type="Proteomes" id="UP000051254">
    <property type="component" value="Unassembled WGS sequence"/>
</dbReference>
<name>A0A0R0C6U7_9GAMM</name>
<proteinExistence type="predicted"/>
<feature type="transmembrane region" description="Helical" evidence="1">
    <location>
        <begin position="51"/>
        <end position="72"/>
    </location>
</feature>
<keyword evidence="1" id="KW-0812">Transmembrane</keyword>